<feature type="compositionally biased region" description="Polar residues" evidence="1">
    <location>
        <begin position="18"/>
        <end position="39"/>
    </location>
</feature>
<protein>
    <submittedName>
        <fullName evidence="2">Uncharacterized protein</fullName>
    </submittedName>
</protein>
<evidence type="ECO:0000313" key="2">
    <source>
        <dbReference type="EMBL" id="KAJ1357301.1"/>
    </source>
</evidence>
<gene>
    <name evidence="2" type="ORF">KIN20_015427</name>
</gene>
<evidence type="ECO:0000313" key="3">
    <source>
        <dbReference type="Proteomes" id="UP001196413"/>
    </source>
</evidence>
<sequence>MGLMQNIEGSRQEVKQWPTDSTGAHSNTGAQAQETSLKTASSSSSARQCKFVLHDVTIVLGEQYATSLGTICSIKQCTVLAELMRRFYESVSWSKIHRFHLLHSNADSNRVFKIDLDASEQMVLWDPGSD</sequence>
<dbReference type="EMBL" id="JAHQIW010003091">
    <property type="protein sequence ID" value="KAJ1357301.1"/>
    <property type="molecule type" value="Genomic_DNA"/>
</dbReference>
<feature type="region of interest" description="Disordered" evidence="1">
    <location>
        <begin position="1"/>
        <end position="45"/>
    </location>
</feature>
<dbReference type="AlphaFoldDB" id="A0AAD5N0A9"/>
<name>A0AAD5N0A9_PARTN</name>
<organism evidence="2 3">
    <name type="scientific">Parelaphostrongylus tenuis</name>
    <name type="common">Meningeal worm</name>
    <dbReference type="NCBI Taxonomy" id="148309"/>
    <lineage>
        <taxon>Eukaryota</taxon>
        <taxon>Metazoa</taxon>
        <taxon>Ecdysozoa</taxon>
        <taxon>Nematoda</taxon>
        <taxon>Chromadorea</taxon>
        <taxon>Rhabditida</taxon>
        <taxon>Rhabditina</taxon>
        <taxon>Rhabditomorpha</taxon>
        <taxon>Strongyloidea</taxon>
        <taxon>Metastrongylidae</taxon>
        <taxon>Parelaphostrongylus</taxon>
    </lineage>
</organism>
<reference evidence="2" key="1">
    <citation type="submission" date="2021-06" db="EMBL/GenBank/DDBJ databases">
        <title>Parelaphostrongylus tenuis whole genome reference sequence.</title>
        <authorList>
            <person name="Garwood T.J."/>
            <person name="Larsen P.A."/>
            <person name="Fountain-Jones N.M."/>
            <person name="Garbe J.R."/>
            <person name="Macchietto M.G."/>
            <person name="Kania S.A."/>
            <person name="Gerhold R.W."/>
            <person name="Richards J.E."/>
            <person name="Wolf T.M."/>
        </authorList>
    </citation>
    <scope>NUCLEOTIDE SEQUENCE</scope>
    <source>
        <strain evidence="2">MNPRO001-30</strain>
        <tissue evidence="2">Meninges</tissue>
    </source>
</reference>
<accession>A0AAD5N0A9</accession>
<evidence type="ECO:0000256" key="1">
    <source>
        <dbReference type="SAM" id="MobiDB-lite"/>
    </source>
</evidence>
<comment type="caution">
    <text evidence="2">The sequence shown here is derived from an EMBL/GenBank/DDBJ whole genome shotgun (WGS) entry which is preliminary data.</text>
</comment>
<proteinExistence type="predicted"/>
<keyword evidence="3" id="KW-1185">Reference proteome</keyword>
<dbReference type="Proteomes" id="UP001196413">
    <property type="component" value="Unassembled WGS sequence"/>
</dbReference>